<dbReference type="Pfam" id="PF10988">
    <property type="entry name" value="DUF2807"/>
    <property type="match status" value="1"/>
</dbReference>
<name>A0ABQ2NJ42_9FLAO</name>
<gene>
    <name evidence="2" type="ORF">GCM10010992_07780</name>
</gene>
<dbReference type="InterPro" id="IPR021255">
    <property type="entry name" value="DUF2807"/>
</dbReference>
<protein>
    <recommendedName>
        <fullName evidence="1">Putative auto-transporter adhesin head GIN domain-containing protein</fullName>
    </recommendedName>
</protein>
<evidence type="ECO:0000313" key="3">
    <source>
        <dbReference type="Proteomes" id="UP000620064"/>
    </source>
</evidence>
<dbReference type="EMBL" id="BMLV01000001">
    <property type="protein sequence ID" value="GGP02609.1"/>
    <property type="molecule type" value="Genomic_DNA"/>
</dbReference>
<dbReference type="Proteomes" id="UP000620064">
    <property type="component" value="Unassembled WGS sequence"/>
</dbReference>
<dbReference type="RefSeq" id="WP_188616764.1">
    <property type="nucleotide sequence ID" value="NZ_BMLV01000001.1"/>
</dbReference>
<dbReference type="PROSITE" id="PS51257">
    <property type="entry name" value="PROKAR_LIPOPROTEIN"/>
    <property type="match status" value="1"/>
</dbReference>
<keyword evidence="3" id="KW-1185">Reference proteome</keyword>
<evidence type="ECO:0000259" key="1">
    <source>
        <dbReference type="Pfam" id="PF10988"/>
    </source>
</evidence>
<comment type="caution">
    <text evidence="2">The sequence shown here is derived from an EMBL/GenBank/DDBJ whole genome shotgun (WGS) entry which is preliminary data.</text>
</comment>
<dbReference type="Gene3D" id="2.160.20.120">
    <property type="match status" value="1"/>
</dbReference>
<organism evidence="2 3">
    <name type="scientific">Cloacibacterium rupense</name>
    <dbReference type="NCBI Taxonomy" id="517423"/>
    <lineage>
        <taxon>Bacteria</taxon>
        <taxon>Pseudomonadati</taxon>
        <taxon>Bacteroidota</taxon>
        <taxon>Flavobacteriia</taxon>
        <taxon>Flavobacteriales</taxon>
        <taxon>Weeksellaceae</taxon>
    </lineage>
</organism>
<sequence>MKNIFKILLGAVILQSCIIVKTDKEGNYSNYSTSQNGEDYSTKPMESHDFFVTKFSEIKAQSAMKFYIKKADKQKVVVNSNAPCLVVVSSKNGVLNIEYAHKNGSLNNVKTEVTVYTPDFDKLNASSAAQIFIDDEFQLDKLNINLNSAGKIAGNIFANKLSANISSASTLDAKIQSKIIDLEVNSAAKVNLSGNVDNIKVNASSVAKVNLENLKFKNIEQETNSLAKIYTK</sequence>
<evidence type="ECO:0000313" key="2">
    <source>
        <dbReference type="EMBL" id="GGP02609.1"/>
    </source>
</evidence>
<feature type="domain" description="Putative auto-transporter adhesin head GIN" evidence="1">
    <location>
        <begin position="55"/>
        <end position="229"/>
    </location>
</feature>
<proteinExistence type="predicted"/>
<accession>A0ABQ2NJ42</accession>
<reference evidence="3" key="1">
    <citation type="journal article" date="2019" name="Int. J. Syst. Evol. Microbiol.">
        <title>The Global Catalogue of Microorganisms (GCM) 10K type strain sequencing project: providing services to taxonomists for standard genome sequencing and annotation.</title>
        <authorList>
            <consortium name="The Broad Institute Genomics Platform"/>
            <consortium name="The Broad Institute Genome Sequencing Center for Infectious Disease"/>
            <person name="Wu L."/>
            <person name="Ma J."/>
        </authorList>
    </citation>
    <scope>NUCLEOTIDE SEQUENCE [LARGE SCALE GENOMIC DNA]</scope>
    <source>
        <strain evidence="3">CGMCC 1.7656</strain>
    </source>
</reference>